<evidence type="ECO:0000313" key="3">
    <source>
        <dbReference type="EnsemblPlants" id="PGSC0003DMT400053498"/>
    </source>
</evidence>
<evidence type="ECO:0000256" key="2">
    <source>
        <dbReference type="SAM" id="MobiDB-lite"/>
    </source>
</evidence>
<evidence type="ECO:0000313" key="4">
    <source>
        <dbReference type="Proteomes" id="UP000011115"/>
    </source>
</evidence>
<name>M1BV16_SOLTU</name>
<dbReference type="AlphaFoldDB" id="M1BV16"/>
<sequence length="229" mass="25668">MATEGDVNAASTTNVRPDGGKKNRKGKKHQKSHEEMLLDPAPSEALTSHPPSTTEASDEECGEEAIDVTTGEEWVTRVEVARQAVEILGRRMNVADGKFKILKDFTLEETENIRKELEGRQRAEFEMKEAITSLECRLMEALSTIETMKAEMKALKEGVAAGGSSSLDRDREARVEAPKPPMFKGVRDAQEVENFLWHLENYFKCNGLKSNESKINTAMLYLSEMAMLW</sequence>
<proteinExistence type="predicted"/>
<reference evidence="3" key="2">
    <citation type="submission" date="2015-06" db="UniProtKB">
        <authorList>
            <consortium name="EnsemblPlants"/>
        </authorList>
    </citation>
    <scope>IDENTIFICATION</scope>
    <source>
        <strain evidence="3">DM1-3 516 R44</strain>
    </source>
</reference>
<dbReference type="InParanoid" id="M1BV16"/>
<reference evidence="4" key="1">
    <citation type="journal article" date="2011" name="Nature">
        <title>Genome sequence and analysis of the tuber crop potato.</title>
        <authorList>
            <consortium name="The Potato Genome Sequencing Consortium"/>
        </authorList>
    </citation>
    <scope>NUCLEOTIDE SEQUENCE [LARGE SCALE GENOMIC DNA]</scope>
    <source>
        <strain evidence="4">cv. DM1-3 516 R44</strain>
    </source>
</reference>
<feature type="region of interest" description="Disordered" evidence="2">
    <location>
        <begin position="1"/>
        <end position="62"/>
    </location>
</feature>
<feature type="compositionally biased region" description="Basic residues" evidence="2">
    <location>
        <begin position="22"/>
        <end position="31"/>
    </location>
</feature>
<feature type="compositionally biased region" description="Polar residues" evidence="2">
    <location>
        <begin position="45"/>
        <end position="55"/>
    </location>
</feature>
<protein>
    <submittedName>
        <fullName evidence="3">Uncharacterized protein</fullName>
    </submittedName>
</protein>
<keyword evidence="4" id="KW-1185">Reference proteome</keyword>
<dbReference type="PaxDb" id="4113-PGSC0003DMT400053498"/>
<feature type="coiled-coil region" evidence="1">
    <location>
        <begin position="131"/>
        <end position="158"/>
    </location>
</feature>
<evidence type="ECO:0000256" key="1">
    <source>
        <dbReference type="SAM" id="Coils"/>
    </source>
</evidence>
<dbReference type="EnsemblPlants" id="PGSC0003DMT400053498">
    <property type="protein sequence ID" value="PGSC0003DMT400053498"/>
    <property type="gene ID" value="PGSC0003DMG400020751"/>
</dbReference>
<keyword evidence="1" id="KW-0175">Coiled coil</keyword>
<organism evidence="3 4">
    <name type="scientific">Solanum tuberosum</name>
    <name type="common">Potato</name>
    <dbReference type="NCBI Taxonomy" id="4113"/>
    <lineage>
        <taxon>Eukaryota</taxon>
        <taxon>Viridiplantae</taxon>
        <taxon>Streptophyta</taxon>
        <taxon>Embryophyta</taxon>
        <taxon>Tracheophyta</taxon>
        <taxon>Spermatophyta</taxon>
        <taxon>Magnoliopsida</taxon>
        <taxon>eudicotyledons</taxon>
        <taxon>Gunneridae</taxon>
        <taxon>Pentapetalae</taxon>
        <taxon>asterids</taxon>
        <taxon>lamiids</taxon>
        <taxon>Solanales</taxon>
        <taxon>Solanaceae</taxon>
        <taxon>Solanoideae</taxon>
        <taxon>Solaneae</taxon>
        <taxon>Solanum</taxon>
    </lineage>
</organism>
<dbReference type="Proteomes" id="UP000011115">
    <property type="component" value="Unassembled WGS sequence"/>
</dbReference>
<dbReference type="HOGENOM" id="CLU_105626_0_0_1"/>
<accession>M1BV16</accession>
<dbReference type="Gramene" id="PGSC0003DMT400053498">
    <property type="protein sequence ID" value="PGSC0003DMT400053498"/>
    <property type="gene ID" value="PGSC0003DMG400020751"/>
</dbReference>